<protein>
    <submittedName>
        <fullName evidence="6">RNA polymerase sigma factor SigL</fullName>
    </submittedName>
</protein>
<dbReference type="AlphaFoldDB" id="A0A143PM72"/>
<sequence>MHDVTDLLLSWRQGDAAALDRLVPLVYDELRRVARRHLRGESPGHAFQATALVHEVYLRLVDVDRMALTNRAHFFGVAATLMRQILVDHARRQRADKRGGRVTVLTLDEALPAAWTSSVDVLALDEALDALSAIDVRQCRVVELRFFTGLTIDEAATALGISPSTVEREWALAKAWLFRRLSAST</sequence>
<proteinExistence type="inferred from homology"/>
<dbReference type="InterPro" id="IPR039425">
    <property type="entry name" value="RNA_pol_sigma-70-like"/>
</dbReference>
<keyword evidence="4" id="KW-0804">Transcription</keyword>
<evidence type="ECO:0000313" key="7">
    <source>
        <dbReference type="Proteomes" id="UP000076079"/>
    </source>
</evidence>
<dbReference type="InterPro" id="IPR014284">
    <property type="entry name" value="RNA_pol_sigma-70_dom"/>
</dbReference>
<dbReference type="InterPro" id="IPR036388">
    <property type="entry name" value="WH-like_DNA-bd_sf"/>
</dbReference>
<dbReference type="SUPFAM" id="SSF88946">
    <property type="entry name" value="Sigma2 domain of RNA polymerase sigma factors"/>
    <property type="match status" value="1"/>
</dbReference>
<evidence type="ECO:0000256" key="2">
    <source>
        <dbReference type="ARBA" id="ARBA00023015"/>
    </source>
</evidence>
<gene>
    <name evidence="6" type="ORF">LuPra_02755</name>
</gene>
<dbReference type="GO" id="GO:0006352">
    <property type="term" value="P:DNA-templated transcription initiation"/>
    <property type="evidence" value="ECO:0007669"/>
    <property type="project" value="InterPro"/>
</dbReference>
<organism evidence="6 7">
    <name type="scientific">Luteitalea pratensis</name>
    <dbReference type="NCBI Taxonomy" id="1855912"/>
    <lineage>
        <taxon>Bacteria</taxon>
        <taxon>Pseudomonadati</taxon>
        <taxon>Acidobacteriota</taxon>
        <taxon>Vicinamibacteria</taxon>
        <taxon>Vicinamibacterales</taxon>
        <taxon>Vicinamibacteraceae</taxon>
        <taxon>Luteitalea</taxon>
    </lineage>
</organism>
<evidence type="ECO:0000313" key="6">
    <source>
        <dbReference type="EMBL" id="AMY09536.1"/>
    </source>
</evidence>
<dbReference type="InterPro" id="IPR013324">
    <property type="entry name" value="RNA_pol_sigma_r3/r4-like"/>
</dbReference>
<dbReference type="RefSeq" id="WP_110171276.1">
    <property type="nucleotide sequence ID" value="NZ_CP015136.1"/>
</dbReference>
<dbReference type="EMBL" id="CP015136">
    <property type="protein sequence ID" value="AMY09536.1"/>
    <property type="molecule type" value="Genomic_DNA"/>
</dbReference>
<dbReference type="Gene3D" id="1.10.10.10">
    <property type="entry name" value="Winged helix-like DNA-binding domain superfamily/Winged helix DNA-binding domain"/>
    <property type="match status" value="1"/>
</dbReference>
<comment type="similarity">
    <text evidence="1">Belongs to the sigma-70 factor family. ECF subfamily.</text>
</comment>
<dbReference type="Pfam" id="PF07638">
    <property type="entry name" value="Sigma70_ECF"/>
    <property type="match status" value="1"/>
</dbReference>
<dbReference type="PANTHER" id="PTHR43133:SF39">
    <property type="entry name" value="SIMILAR TO RNA POLYMERASE SIGMA-E FACTOR"/>
    <property type="match status" value="1"/>
</dbReference>
<feature type="domain" description="RNA polymerase sigma-70 ECF-like HTH" evidence="5">
    <location>
        <begin position="1"/>
        <end position="182"/>
    </location>
</feature>
<dbReference type="Gene3D" id="1.10.1740.10">
    <property type="match status" value="1"/>
</dbReference>
<keyword evidence="2" id="KW-0805">Transcription regulation</keyword>
<name>A0A143PM72_LUTPR</name>
<dbReference type="GO" id="GO:0016987">
    <property type="term" value="F:sigma factor activity"/>
    <property type="evidence" value="ECO:0007669"/>
    <property type="project" value="UniProtKB-KW"/>
</dbReference>
<dbReference type="InterPro" id="IPR013325">
    <property type="entry name" value="RNA_pol_sigma_r2"/>
</dbReference>
<dbReference type="Proteomes" id="UP000076079">
    <property type="component" value="Chromosome"/>
</dbReference>
<accession>A0A143PM72</accession>
<keyword evidence="3" id="KW-0731">Sigma factor</keyword>
<dbReference type="PANTHER" id="PTHR43133">
    <property type="entry name" value="RNA POLYMERASE ECF-TYPE SIGMA FACTO"/>
    <property type="match status" value="1"/>
</dbReference>
<evidence type="ECO:0000259" key="5">
    <source>
        <dbReference type="Pfam" id="PF07638"/>
    </source>
</evidence>
<dbReference type="KEGG" id="abac:LuPra_02755"/>
<dbReference type="InterPro" id="IPR053812">
    <property type="entry name" value="HTH_Sigma70_ECF-like"/>
</dbReference>
<reference evidence="6 7" key="1">
    <citation type="journal article" date="2016" name="Genome Announc.">
        <title>First Complete Genome Sequence of a Subdivision 6 Acidobacterium Strain.</title>
        <authorList>
            <person name="Huang S."/>
            <person name="Vieira S."/>
            <person name="Bunk B."/>
            <person name="Riedel T."/>
            <person name="Sproer C."/>
            <person name="Overmann J."/>
        </authorList>
    </citation>
    <scope>NUCLEOTIDE SEQUENCE [LARGE SCALE GENOMIC DNA]</scope>
    <source>
        <strain evidence="7">DSM 100886 HEG_-6_39</strain>
    </source>
</reference>
<dbReference type="InterPro" id="IPR011517">
    <property type="entry name" value="RNA_pol_sigma70_ECF-like"/>
</dbReference>
<evidence type="ECO:0000256" key="1">
    <source>
        <dbReference type="ARBA" id="ARBA00010641"/>
    </source>
</evidence>
<dbReference type="NCBIfam" id="TIGR02999">
    <property type="entry name" value="Sig-70_X6"/>
    <property type="match status" value="1"/>
</dbReference>
<reference evidence="7" key="2">
    <citation type="submission" date="2016-04" db="EMBL/GenBank/DDBJ databases">
        <title>First Complete Genome Sequence of a Subdivision 6 Acidobacterium.</title>
        <authorList>
            <person name="Huang S."/>
            <person name="Vieira S."/>
            <person name="Bunk B."/>
            <person name="Riedel T."/>
            <person name="Sproeer C."/>
            <person name="Overmann J."/>
        </authorList>
    </citation>
    <scope>NUCLEOTIDE SEQUENCE [LARGE SCALE GENOMIC DNA]</scope>
    <source>
        <strain evidence="7">DSM 100886 HEG_-6_39</strain>
    </source>
</reference>
<dbReference type="SUPFAM" id="SSF88659">
    <property type="entry name" value="Sigma3 and sigma4 domains of RNA polymerase sigma factors"/>
    <property type="match status" value="1"/>
</dbReference>
<dbReference type="NCBIfam" id="TIGR02937">
    <property type="entry name" value="sigma70-ECF"/>
    <property type="match status" value="1"/>
</dbReference>
<keyword evidence="7" id="KW-1185">Reference proteome</keyword>
<dbReference type="OrthoDB" id="118280at2"/>
<evidence type="ECO:0000256" key="4">
    <source>
        <dbReference type="ARBA" id="ARBA00023163"/>
    </source>
</evidence>
<dbReference type="STRING" id="1855912.LuPra_02755"/>
<evidence type="ECO:0000256" key="3">
    <source>
        <dbReference type="ARBA" id="ARBA00023082"/>
    </source>
</evidence>